<evidence type="ECO:0000313" key="11">
    <source>
        <dbReference type="EMBL" id="CCO20772.1"/>
    </source>
</evidence>
<dbReference type="InterPro" id="IPR001675">
    <property type="entry name" value="Glyco_trans_29"/>
</dbReference>
<reference evidence="11 12" key="1">
    <citation type="submission" date="2011-10" db="EMBL/GenBank/DDBJ databases">
        <authorList>
            <person name="Genoscope - CEA"/>
        </authorList>
    </citation>
    <scope>NUCLEOTIDE SEQUENCE [LARGE SCALE GENOMIC DNA]</scope>
    <source>
        <strain evidence="11 12">RCC 1105</strain>
    </source>
</reference>
<evidence type="ECO:0000256" key="4">
    <source>
        <dbReference type="ARBA" id="ARBA00022679"/>
    </source>
</evidence>
<keyword evidence="7" id="KW-1133">Transmembrane helix</keyword>
<dbReference type="GO" id="GO:0008373">
    <property type="term" value="F:sialyltransferase activity"/>
    <property type="evidence" value="ECO:0007669"/>
    <property type="project" value="InterPro"/>
</dbReference>
<dbReference type="Gene3D" id="3.90.1480.20">
    <property type="entry name" value="Glycosyl transferase family 29"/>
    <property type="match status" value="1"/>
</dbReference>
<evidence type="ECO:0000256" key="7">
    <source>
        <dbReference type="ARBA" id="ARBA00022989"/>
    </source>
</evidence>
<dbReference type="OrthoDB" id="10264956at2759"/>
<evidence type="ECO:0000256" key="1">
    <source>
        <dbReference type="ARBA" id="ARBA00004323"/>
    </source>
</evidence>
<keyword evidence="10" id="KW-0325">Glycoprotein</keyword>
<comment type="subcellular location">
    <subcellularLocation>
        <location evidence="1">Golgi apparatus membrane</location>
        <topology evidence="1">Single-pass type II membrane protein</topology>
    </subcellularLocation>
</comment>
<keyword evidence="12" id="KW-1185">Reference proteome</keyword>
<keyword evidence="8" id="KW-0333">Golgi apparatus</keyword>
<organism evidence="11 12">
    <name type="scientific">Bathycoccus prasinos</name>
    <dbReference type="NCBI Taxonomy" id="41875"/>
    <lineage>
        <taxon>Eukaryota</taxon>
        <taxon>Viridiplantae</taxon>
        <taxon>Chlorophyta</taxon>
        <taxon>Mamiellophyceae</taxon>
        <taxon>Mamiellales</taxon>
        <taxon>Bathycoccaceae</taxon>
        <taxon>Bathycoccus</taxon>
    </lineage>
</organism>
<dbReference type="GeneID" id="19010663"/>
<evidence type="ECO:0000256" key="3">
    <source>
        <dbReference type="ARBA" id="ARBA00022676"/>
    </source>
</evidence>
<comment type="similarity">
    <text evidence="2">Belongs to the glycosyltransferase 29 family.</text>
</comment>
<protein>
    <submittedName>
        <fullName evidence="11">Sialyltransferase</fullName>
    </submittedName>
</protein>
<keyword evidence="6" id="KW-0735">Signal-anchor</keyword>
<accession>K8ER98</accession>
<keyword evidence="3 11" id="KW-0328">Glycosyltransferase</keyword>
<dbReference type="KEGG" id="bpg:Bathy19g00700"/>
<proteinExistence type="inferred from homology"/>
<dbReference type="InterPro" id="IPR038578">
    <property type="entry name" value="GT29-like_sf"/>
</dbReference>
<evidence type="ECO:0000256" key="9">
    <source>
        <dbReference type="ARBA" id="ARBA00023136"/>
    </source>
</evidence>
<evidence type="ECO:0000256" key="5">
    <source>
        <dbReference type="ARBA" id="ARBA00022692"/>
    </source>
</evidence>
<gene>
    <name evidence="11" type="ordered locus">Bathy19g00700</name>
</gene>
<evidence type="ECO:0000256" key="8">
    <source>
        <dbReference type="ARBA" id="ARBA00023034"/>
    </source>
</evidence>
<dbReference type="RefSeq" id="XP_007508053.1">
    <property type="nucleotide sequence ID" value="XM_007507991.1"/>
</dbReference>
<evidence type="ECO:0000256" key="10">
    <source>
        <dbReference type="ARBA" id="ARBA00023180"/>
    </source>
</evidence>
<evidence type="ECO:0000256" key="2">
    <source>
        <dbReference type="ARBA" id="ARBA00006003"/>
    </source>
</evidence>
<dbReference type="EMBL" id="FO082260">
    <property type="protein sequence ID" value="CCO20772.1"/>
    <property type="molecule type" value="Genomic_DNA"/>
</dbReference>
<name>K8ER98_9CHLO</name>
<evidence type="ECO:0000256" key="6">
    <source>
        <dbReference type="ARBA" id="ARBA00022968"/>
    </source>
</evidence>
<dbReference type="Proteomes" id="UP000198341">
    <property type="component" value="Chromosome 19"/>
</dbReference>
<dbReference type="GO" id="GO:0000139">
    <property type="term" value="C:Golgi membrane"/>
    <property type="evidence" value="ECO:0007669"/>
    <property type="project" value="UniProtKB-SubCell"/>
</dbReference>
<sequence>MGTVNILRSRLPKKSFAPIRRPMIKPAYMHIAHKILIIFFLPWHSGSEARSAVEHKTISYLSTHVKPLEKHIPKSCEDKAKPVFGNTHGSSVRRCALHLSSKCLGRNSSVDEMPEPKSEQRIVHRVHAKLFPAWTSPRPALSDYKFFINRMDRAIKEKCFVKARPCLDSNRVPYFATRSWGTCALVGLGDNLLYSHRGQDIDQHDLVIRLGHLPIKGVVLQPKTRFISDGLG</sequence>
<dbReference type="Pfam" id="PF00777">
    <property type="entry name" value="Glyco_transf_29"/>
    <property type="match status" value="1"/>
</dbReference>
<keyword evidence="4" id="KW-0808">Transferase</keyword>
<keyword evidence="5" id="KW-0812">Transmembrane</keyword>
<dbReference type="AlphaFoldDB" id="K8ER98"/>
<keyword evidence="9" id="KW-0472">Membrane</keyword>
<evidence type="ECO:0000313" key="12">
    <source>
        <dbReference type="Proteomes" id="UP000198341"/>
    </source>
</evidence>